<dbReference type="InterPro" id="IPR000700">
    <property type="entry name" value="PAS-assoc_C"/>
</dbReference>
<dbReference type="KEGG" id="dbr:Deba_0668"/>
<dbReference type="SUPFAM" id="SSF55785">
    <property type="entry name" value="PYP-like sensor domain (PAS domain)"/>
    <property type="match status" value="1"/>
</dbReference>
<dbReference type="InterPro" id="IPR000160">
    <property type="entry name" value="GGDEF_dom"/>
</dbReference>
<proteinExistence type="predicted"/>
<dbReference type="Gene3D" id="3.30.70.270">
    <property type="match status" value="1"/>
</dbReference>
<dbReference type="GO" id="GO:1902201">
    <property type="term" value="P:negative regulation of bacterial-type flagellum-dependent cell motility"/>
    <property type="evidence" value="ECO:0007669"/>
    <property type="project" value="TreeGrafter"/>
</dbReference>
<evidence type="ECO:0000256" key="1">
    <source>
        <dbReference type="ARBA" id="ARBA00012528"/>
    </source>
</evidence>
<dbReference type="EMBL" id="CP002085">
    <property type="protein sequence ID" value="ADK84040.1"/>
    <property type="molecule type" value="Genomic_DNA"/>
</dbReference>
<dbReference type="InterPro" id="IPR000014">
    <property type="entry name" value="PAS"/>
</dbReference>
<dbReference type="CDD" id="cd00130">
    <property type="entry name" value="PAS"/>
    <property type="match status" value="1"/>
</dbReference>
<evidence type="ECO:0000259" key="5">
    <source>
        <dbReference type="PROSITE" id="PS50113"/>
    </source>
</evidence>
<dbReference type="PANTHER" id="PTHR45138:SF9">
    <property type="entry name" value="DIGUANYLATE CYCLASE DGCM-RELATED"/>
    <property type="match status" value="1"/>
</dbReference>
<dbReference type="eggNOG" id="COG3706">
    <property type="taxonomic scope" value="Bacteria"/>
</dbReference>
<dbReference type="SMART" id="SM00091">
    <property type="entry name" value="PAS"/>
    <property type="match status" value="1"/>
</dbReference>
<dbReference type="InterPro" id="IPR029787">
    <property type="entry name" value="Nucleotide_cyclase"/>
</dbReference>
<dbReference type="NCBIfam" id="TIGR00254">
    <property type="entry name" value="GGDEF"/>
    <property type="match status" value="1"/>
</dbReference>
<dbReference type="Pfam" id="PF00989">
    <property type="entry name" value="PAS"/>
    <property type="match status" value="1"/>
</dbReference>
<dbReference type="SUPFAM" id="SSF55073">
    <property type="entry name" value="Nucleotide cyclase"/>
    <property type="match status" value="1"/>
</dbReference>
<dbReference type="AlphaFoldDB" id="E1QEQ4"/>
<comment type="catalytic activity">
    <reaction evidence="2">
        <text>2 GTP = 3',3'-c-di-GMP + 2 diphosphate</text>
        <dbReference type="Rhea" id="RHEA:24898"/>
        <dbReference type="ChEBI" id="CHEBI:33019"/>
        <dbReference type="ChEBI" id="CHEBI:37565"/>
        <dbReference type="ChEBI" id="CHEBI:58805"/>
        <dbReference type="EC" id="2.7.7.65"/>
    </reaction>
</comment>
<dbReference type="Proteomes" id="UP000009047">
    <property type="component" value="Chromosome"/>
</dbReference>
<dbReference type="InterPro" id="IPR013767">
    <property type="entry name" value="PAS_fold"/>
</dbReference>
<dbReference type="InterPro" id="IPR043128">
    <property type="entry name" value="Rev_trsase/Diguanyl_cyclase"/>
</dbReference>
<sequence length="344" mass="38169">MQDCPKRCARTAHQARSPPQGDKRPMDSIGPALRESLVLMEDFVGKMVTLCPDAIIGVDRRGVVTIFNPAAERLTGYPAAEALGKLTIDVIYGSRQRAREIKKALYSDEYGGPGRLEGYETEGVSRQGVCAPVRLSAIVLFKDGQEVGSVGFFHDMTRRKQLEDELRRLSITDSLTGLYNRRQFHSVLHDETARACRYGRPLSLICLDLDNFKPFNDNFGHQVGDSILQLVATCARGVLRGQDTAFRVGGDEFCLLMVETNEDNATIAADRFRRAFNDQWPIAMSFLHKGMEPVYMSLGVAQLQPGEKPDSLLMRADLAMYEAKRAGGNRSVTAGACINRTREC</sequence>
<dbReference type="NCBIfam" id="TIGR00229">
    <property type="entry name" value="sensory_box"/>
    <property type="match status" value="1"/>
</dbReference>
<reference evidence="7 8" key="1">
    <citation type="journal article" date="2010" name="Stand. Genomic Sci.">
        <title>Complete genome sequence of Desulfarculus baarsii type strain (2st14).</title>
        <authorList>
            <person name="Sun H."/>
            <person name="Spring S."/>
            <person name="Lapidus A."/>
            <person name="Davenport K."/>
            <person name="Del Rio T.G."/>
            <person name="Tice H."/>
            <person name="Nolan M."/>
            <person name="Copeland A."/>
            <person name="Cheng J.F."/>
            <person name="Lucas S."/>
            <person name="Tapia R."/>
            <person name="Goodwin L."/>
            <person name="Pitluck S."/>
            <person name="Ivanova N."/>
            <person name="Pagani I."/>
            <person name="Mavromatis K."/>
            <person name="Ovchinnikova G."/>
            <person name="Pati A."/>
            <person name="Chen A."/>
            <person name="Palaniappan K."/>
            <person name="Hauser L."/>
            <person name="Chang Y.J."/>
            <person name="Jeffries C.D."/>
            <person name="Detter J.C."/>
            <person name="Han C."/>
            <person name="Rohde M."/>
            <person name="Brambilla E."/>
            <person name="Goker M."/>
            <person name="Woyke T."/>
            <person name="Bristow J."/>
            <person name="Eisen J.A."/>
            <person name="Markowitz V."/>
            <person name="Hugenholtz P."/>
            <person name="Kyrpides N.C."/>
            <person name="Klenk H.P."/>
            <person name="Land M."/>
        </authorList>
    </citation>
    <scope>NUCLEOTIDE SEQUENCE [LARGE SCALE GENOMIC DNA]</scope>
    <source>
        <strain evidence="8">ATCC 33931 / DSM 2075 / LMG 7858 / VKM B-1802 / 2st14</strain>
    </source>
</reference>
<dbReference type="EC" id="2.7.7.65" evidence="1"/>
<dbReference type="CDD" id="cd01949">
    <property type="entry name" value="GGDEF"/>
    <property type="match status" value="1"/>
</dbReference>
<dbReference type="Gene3D" id="3.30.450.20">
    <property type="entry name" value="PAS domain"/>
    <property type="match status" value="1"/>
</dbReference>
<dbReference type="PANTHER" id="PTHR45138">
    <property type="entry name" value="REGULATORY COMPONENTS OF SENSORY TRANSDUCTION SYSTEM"/>
    <property type="match status" value="1"/>
</dbReference>
<accession>E1QEQ4</accession>
<dbReference type="PROSITE" id="PS50112">
    <property type="entry name" value="PAS"/>
    <property type="match status" value="1"/>
</dbReference>
<dbReference type="GO" id="GO:0005886">
    <property type="term" value="C:plasma membrane"/>
    <property type="evidence" value="ECO:0007669"/>
    <property type="project" value="TreeGrafter"/>
</dbReference>
<dbReference type="InterPro" id="IPR035965">
    <property type="entry name" value="PAS-like_dom_sf"/>
</dbReference>
<feature type="domain" description="GGDEF" evidence="6">
    <location>
        <begin position="200"/>
        <end position="336"/>
    </location>
</feature>
<dbReference type="SMART" id="SM00267">
    <property type="entry name" value="GGDEF"/>
    <property type="match status" value="1"/>
</dbReference>
<evidence type="ECO:0000256" key="3">
    <source>
        <dbReference type="SAM" id="MobiDB-lite"/>
    </source>
</evidence>
<feature type="domain" description="PAS" evidence="4">
    <location>
        <begin position="40"/>
        <end position="85"/>
    </location>
</feature>
<gene>
    <name evidence="7" type="ordered locus">Deba_0668</name>
</gene>
<dbReference type="HOGENOM" id="CLU_000445_11_4_7"/>
<dbReference type="Pfam" id="PF00990">
    <property type="entry name" value="GGDEF"/>
    <property type="match status" value="1"/>
</dbReference>
<dbReference type="PROSITE" id="PS50887">
    <property type="entry name" value="GGDEF"/>
    <property type="match status" value="1"/>
</dbReference>
<feature type="domain" description="PAC" evidence="5">
    <location>
        <begin position="117"/>
        <end position="168"/>
    </location>
</feature>
<name>E1QEQ4_DESB2</name>
<evidence type="ECO:0000259" key="4">
    <source>
        <dbReference type="PROSITE" id="PS50112"/>
    </source>
</evidence>
<dbReference type="STRING" id="644282.Deba_0668"/>
<dbReference type="FunFam" id="3.30.70.270:FF:000001">
    <property type="entry name" value="Diguanylate cyclase domain protein"/>
    <property type="match status" value="1"/>
</dbReference>
<dbReference type="GO" id="GO:0052621">
    <property type="term" value="F:diguanylate cyclase activity"/>
    <property type="evidence" value="ECO:0007669"/>
    <property type="project" value="UniProtKB-EC"/>
</dbReference>
<dbReference type="GO" id="GO:0043709">
    <property type="term" value="P:cell adhesion involved in single-species biofilm formation"/>
    <property type="evidence" value="ECO:0007669"/>
    <property type="project" value="TreeGrafter"/>
</dbReference>
<dbReference type="GO" id="GO:0006355">
    <property type="term" value="P:regulation of DNA-templated transcription"/>
    <property type="evidence" value="ECO:0007669"/>
    <property type="project" value="InterPro"/>
</dbReference>
<keyword evidence="8" id="KW-1185">Reference proteome</keyword>
<feature type="region of interest" description="Disordered" evidence="3">
    <location>
        <begin position="1"/>
        <end position="29"/>
    </location>
</feature>
<evidence type="ECO:0000313" key="7">
    <source>
        <dbReference type="EMBL" id="ADK84040.1"/>
    </source>
</evidence>
<evidence type="ECO:0000259" key="6">
    <source>
        <dbReference type="PROSITE" id="PS50887"/>
    </source>
</evidence>
<dbReference type="PROSITE" id="PS50113">
    <property type="entry name" value="PAC"/>
    <property type="match status" value="1"/>
</dbReference>
<evidence type="ECO:0000256" key="2">
    <source>
        <dbReference type="ARBA" id="ARBA00034247"/>
    </source>
</evidence>
<evidence type="ECO:0000313" key="8">
    <source>
        <dbReference type="Proteomes" id="UP000009047"/>
    </source>
</evidence>
<dbReference type="eggNOG" id="COG3290">
    <property type="taxonomic scope" value="Bacteria"/>
</dbReference>
<protein>
    <recommendedName>
        <fullName evidence="1">diguanylate cyclase</fullName>
        <ecNumber evidence="1">2.7.7.65</ecNumber>
    </recommendedName>
</protein>
<dbReference type="InterPro" id="IPR050469">
    <property type="entry name" value="Diguanylate_Cyclase"/>
</dbReference>
<organism evidence="7 8">
    <name type="scientific">Desulfarculus baarsii (strain ATCC 33931 / DSM 2075 / LMG 7858 / VKM B-1802 / 2st14)</name>
    <dbReference type="NCBI Taxonomy" id="644282"/>
    <lineage>
        <taxon>Bacteria</taxon>
        <taxon>Pseudomonadati</taxon>
        <taxon>Thermodesulfobacteriota</taxon>
        <taxon>Desulfarculia</taxon>
        <taxon>Desulfarculales</taxon>
        <taxon>Desulfarculaceae</taxon>
        <taxon>Desulfarculus</taxon>
    </lineage>
</organism>